<evidence type="ECO:0000256" key="1">
    <source>
        <dbReference type="SAM" id="Phobius"/>
    </source>
</evidence>
<dbReference type="PANTHER" id="PTHR44757">
    <property type="entry name" value="DIGUANYLATE CYCLASE DGCP"/>
    <property type="match status" value="1"/>
</dbReference>
<dbReference type="PANTHER" id="PTHR44757:SF2">
    <property type="entry name" value="BIOFILM ARCHITECTURE MAINTENANCE PROTEIN MBAA"/>
    <property type="match status" value="1"/>
</dbReference>
<protein>
    <submittedName>
        <fullName evidence="4">EAL domain-containing protein</fullName>
    </submittedName>
</protein>
<feature type="domain" description="EAL" evidence="2">
    <location>
        <begin position="443"/>
        <end position="696"/>
    </location>
</feature>
<dbReference type="Pfam" id="PF00563">
    <property type="entry name" value="EAL"/>
    <property type="match status" value="1"/>
</dbReference>
<evidence type="ECO:0000313" key="4">
    <source>
        <dbReference type="EMBL" id="MBL0386868.1"/>
    </source>
</evidence>
<evidence type="ECO:0000313" key="5">
    <source>
        <dbReference type="Proteomes" id="UP000602284"/>
    </source>
</evidence>
<dbReference type="InterPro" id="IPR043128">
    <property type="entry name" value="Rev_trsase/Diguanyl_cyclase"/>
</dbReference>
<sequence>MQTNGVYALFVALVFTIYMFTRKMMRGYLQRRNLPNSTLGWGPRLMFAATAVTLVFGYLLVLRAEAVERRHTQEMLAGLAPTMAYELKELGHWQITTRTPPDDPHYLLLIEAMKNWTRLNPQIDSMYTMRQTPDGQTMFVVAPETDYNRDGVIDSPREQRVPIGTRYDEDIAELDESFHGRQMFQSEPNVDFWGESISAFVPIYRPDGRQDAIFGVDFSVSALQDNLLMARASSMLLIAVFLLTFYSFYIMTFLSSVARIVERHRREIKHQAYHDALTGLPNRVLFKERVGEAIDVCRVSSGQFALLFLDLDRFKMVNDTLGHSIGDLLLVEVAGRLQACVSSDQTVARLGGDEFVVLLPCVLDLHEVTEVAHAILEVMQKPFAIEEHELFLTTSIGVAIYPLHGVDVDSLVQHADTAMYRAKEKRNQYCVYETEMNEVVSEKWMLERNLRGALERGEFLLHYQPKLHLQTGRVLGAEALVRWQHPELGLLSPAKFIPLAEETGEIIPLGRWVLREACRQLKAWHEQGMPELRIAVNLSMMQFQQKDIVEEVRAVLEETGLSPQFLELELTESIVMQSPQSARETLMCLSELGVQLSIDDFGTGYSSLSYLRSFPVDKLKIAREFIHDIPDREGDKIVNAVIQLAHNLQLQVIAEGVETQEQMDMLRLSGCDEGQGYLFCHPVPPEEFAKKFQSLLEMFLV</sequence>
<dbReference type="InterPro" id="IPR029787">
    <property type="entry name" value="Nucleotide_cyclase"/>
</dbReference>
<accession>A0ABS1J9B3</accession>
<dbReference type="RefSeq" id="WP_201634085.1">
    <property type="nucleotide sequence ID" value="NZ_JAEQNB010000002.1"/>
</dbReference>
<dbReference type="Proteomes" id="UP000602284">
    <property type="component" value="Unassembled WGS sequence"/>
</dbReference>
<name>A0ABS1J9B3_9BACL</name>
<feature type="transmembrane region" description="Helical" evidence="1">
    <location>
        <begin position="236"/>
        <end position="258"/>
    </location>
</feature>
<keyword evidence="5" id="KW-1185">Reference proteome</keyword>
<dbReference type="SUPFAM" id="SSF55073">
    <property type="entry name" value="Nucleotide cyclase"/>
    <property type="match status" value="1"/>
</dbReference>
<dbReference type="SMART" id="SM00052">
    <property type="entry name" value="EAL"/>
    <property type="match status" value="1"/>
</dbReference>
<dbReference type="EMBL" id="JAEQNB010000002">
    <property type="protein sequence ID" value="MBL0386868.1"/>
    <property type="molecule type" value="Genomic_DNA"/>
</dbReference>
<dbReference type="SMART" id="SM00267">
    <property type="entry name" value="GGDEF"/>
    <property type="match status" value="1"/>
</dbReference>
<dbReference type="InterPro" id="IPR001633">
    <property type="entry name" value="EAL_dom"/>
</dbReference>
<organism evidence="4 5">
    <name type="scientific">Tumebacillus amylolyticus</name>
    <dbReference type="NCBI Taxonomy" id="2801339"/>
    <lineage>
        <taxon>Bacteria</taxon>
        <taxon>Bacillati</taxon>
        <taxon>Bacillota</taxon>
        <taxon>Bacilli</taxon>
        <taxon>Bacillales</taxon>
        <taxon>Alicyclobacillaceae</taxon>
        <taxon>Tumebacillus</taxon>
    </lineage>
</organism>
<keyword evidence="1" id="KW-0472">Membrane</keyword>
<dbReference type="Gene3D" id="3.20.20.450">
    <property type="entry name" value="EAL domain"/>
    <property type="match status" value="1"/>
</dbReference>
<evidence type="ECO:0000259" key="2">
    <source>
        <dbReference type="PROSITE" id="PS50883"/>
    </source>
</evidence>
<reference evidence="4 5" key="1">
    <citation type="submission" date="2021-01" db="EMBL/GenBank/DDBJ databases">
        <title>Tumebacillus sp. strain ITR2 16S ribosomal RNA gene Genome sequencing and assembly.</title>
        <authorList>
            <person name="Kang M."/>
        </authorList>
    </citation>
    <scope>NUCLEOTIDE SEQUENCE [LARGE SCALE GENOMIC DNA]</scope>
    <source>
        <strain evidence="4 5">ITR2</strain>
    </source>
</reference>
<keyword evidence="1" id="KW-1133">Transmembrane helix</keyword>
<dbReference type="CDD" id="cd01948">
    <property type="entry name" value="EAL"/>
    <property type="match status" value="1"/>
</dbReference>
<dbReference type="InterPro" id="IPR035919">
    <property type="entry name" value="EAL_sf"/>
</dbReference>
<feature type="domain" description="GGDEF" evidence="3">
    <location>
        <begin position="302"/>
        <end position="434"/>
    </location>
</feature>
<gene>
    <name evidence="4" type="ORF">JJB07_09405</name>
</gene>
<dbReference type="PROSITE" id="PS50883">
    <property type="entry name" value="EAL"/>
    <property type="match status" value="1"/>
</dbReference>
<keyword evidence="1" id="KW-0812">Transmembrane</keyword>
<dbReference type="NCBIfam" id="TIGR00254">
    <property type="entry name" value="GGDEF"/>
    <property type="match status" value="1"/>
</dbReference>
<dbReference type="InterPro" id="IPR000160">
    <property type="entry name" value="GGDEF_dom"/>
</dbReference>
<comment type="caution">
    <text evidence="4">The sequence shown here is derived from an EMBL/GenBank/DDBJ whole genome shotgun (WGS) entry which is preliminary data.</text>
</comment>
<dbReference type="PROSITE" id="PS50887">
    <property type="entry name" value="GGDEF"/>
    <property type="match status" value="1"/>
</dbReference>
<dbReference type="InterPro" id="IPR052155">
    <property type="entry name" value="Biofilm_reg_signaling"/>
</dbReference>
<proteinExistence type="predicted"/>
<evidence type="ECO:0000259" key="3">
    <source>
        <dbReference type="PROSITE" id="PS50887"/>
    </source>
</evidence>
<dbReference type="CDD" id="cd01949">
    <property type="entry name" value="GGDEF"/>
    <property type="match status" value="1"/>
</dbReference>
<dbReference type="Gene3D" id="3.30.70.270">
    <property type="match status" value="1"/>
</dbReference>
<dbReference type="SUPFAM" id="SSF141868">
    <property type="entry name" value="EAL domain-like"/>
    <property type="match status" value="1"/>
</dbReference>
<feature type="transmembrane region" description="Helical" evidence="1">
    <location>
        <begin position="5"/>
        <end position="21"/>
    </location>
</feature>
<dbReference type="Pfam" id="PF00990">
    <property type="entry name" value="GGDEF"/>
    <property type="match status" value="1"/>
</dbReference>
<feature type="transmembrane region" description="Helical" evidence="1">
    <location>
        <begin position="41"/>
        <end position="61"/>
    </location>
</feature>